<name>A0A246JT47_9SPHN</name>
<protein>
    <recommendedName>
        <fullName evidence="4">DUF1579 domain-containing protein</fullName>
    </recommendedName>
</protein>
<feature type="compositionally biased region" description="Pro residues" evidence="1">
    <location>
        <begin position="19"/>
        <end position="47"/>
    </location>
</feature>
<accession>A0A246JT47</accession>
<dbReference type="OrthoDB" id="8902597at2"/>
<dbReference type="AlphaFoldDB" id="A0A246JT47"/>
<dbReference type="Proteomes" id="UP000197361">
    <property type="component" value="Unassembled WGS sequence"/>
</dbReference>
<evidence type="ECO:0000256" key="1">
    <source>
        <dbReference type="SAM" id="MobiDB-lite"/>
    </source>
</evidence>
<feature type="region of interest" description="Disordered" evidence="1">
    <location>
        <begin position="14"/>
        <end position="47"/>
    </location>
</feature>
<evidence type="ECO:0000313" key="3">
    <source>
        <dbReference type="Proteomes" id="UP000197361"/>
    </source>
</evidence>
<proteinExistence type="predicted"/>
<organism evidence="2 3">
    <name type="scientific">Sphingopyxis bauzanensis</name>
    <dbReference type="NCBI Taxonomy" id="651663"/>
    <lineage>
        <taxon>Bacteria</taxon>
        <taxon>Pseudomonadati</taxon>
        <taxon>Pseudomonadota</taxon>
        <taxon>Alphaproteobacteria</taxon>
        <taxon>Sphingomonadales</taxon>
        <taxon>Sphingomonadaceae</taxon>
        <taxon>Sphingopyxis</taxon>
    </lineage>
</organism>
<evidence type="ECO:0008006" key="4">
    <source>
        <dbReference type="Google" id="ProtNLM"/>
    </source>
</evidence>
<evidence type="ECO:0000313" key="2">
    <source>
        <dbReference type="EMBL" id="OWQ96187.1"/>
    </source>
</evidence>
<comment type="caution">
    <text evidence="2">The sequence shown here is derived from an EMBL/GenBank/DDBJ whole genome shotgun (WGS) entry which is preliminary data.</text>
</comment>
<gene>
    <name evidence="2" type="ORF">CDQ92_14675</name>
</gene>
<sequence>MFLLIALTWVVAQPGQAQSPPPPPPPIPMPSSPAPPPPPILLPPSPPPVSAPVAPPLVQSACTAPDYRAFDFWVGEWDVYANGSSAQVATSSIEAMFAGCAIRETWQPLKGGGGGSFSHFDAERRRWRQAWVDSSGARVDFDGGPANGKMVLTGHWANVVANGQDGLIRMTYSKQPDGSVRQHGEQSTDHGLTWATSFDFIYRPRQAGEKRP</sequence>
<reference evidence="2 3" key="1">
    <citation type="journal article" date="2010" name="Int. J. Syst. Evol. Microbiol.">
        <title>Sphingopyxis bauzanensis sp. nov., a psychrophilic bacterium isolated from soil.</title>
        <authorList>
            <person name="Zhang D.C."/>
            <person name="Liu H.C."/>
            <person name="Xin Y.H."/>
            <person name="Zhou Y.G."/>
            <person name="Schinner F."/>
            <person name="Margesin R."/>
        </authorList>
    </citation>
    <scope>NUCLEOTIDE SEQUENCE [LARGE SCALE GENOMIC DNA]</scope>
    <source>
        <strain evidence="2 3">DSM 22271</strain>
    </source>
</reference>
<keyword evidence="3" id="KW-1185">Reference proteome</keyword>
<dbReference type="EMBL" id="NISK01000003">
    <property type="protein sequence ID" value="OWQ96187.1"/>
    <property type="molecule type" value="Genomic_DNA"/>
</dbReference>